<dbReference type="Proteomes" id="UP000276133">
    <property type="component" value="Unassembled WGS sequence"/>
</dbReference>
<organism evidence="2 3">
    <name type="scientific">Brachionus plicatilis</name>
    <name type="common">Marine rotifer</name>
    <name type="synonym">Brachionus muelleri</name>
    <dbReference type="NCBI Taxonomy" id="10195"/>
    <lineage>
        <taxon>Eukaryota</taxon>
        <taxon>Metazoa</taxon>
        <taxon>Spiralia</taxon>
        <taxon>Gnathifera</taxon>
        <taxon>Rotifera</taxon>
        <taxon>Eurotatoria</taxon>
        <taxon>Monogononta</taxon>
        <taxon>Pseudotrocha</taxon>
        <taxon>Ploima</taxon>
        <taxon>Brachionidae</taxon>
        <taxon>Brachionus</taxon>
    </lineage>
</organism>
<evidence type="ECO:0000313" key="3">
    <source>
        <dbReference type="Proteomes" id="UP000276133"/>
    </source>
</evidence>
<protein>
    <submittedName>
        <fullName evidence="2">Uncharacterized protein</fullName>
    </submittedName>
</protein>
<gene>
    <name evidence="2" type="ORF">BpHYR1_013359</name>
</gene>
<accession>A0A3M7QU05</accession>
<keyword evidence="3" id="KW-1185">Reference proteome</keyword>
<proteinExistence type="predicted"/>
<reference evidence="2 3" key="1">
    <citation type="journal article" date="2018" name="Sci. Rep.">
        <title>Genomic signatures of local adaptation to the degree of environmental predictability in rotifers.</title>
        <authorList>
            <person name="Franch-Gras L."/>
            <person name="Hahn C."/>
            <person name="Garcia-Roger E.M."/>
            <person name="Carmona M.J."/>
            <person name="Serra M."/>
            <person name="Gomez A."/>
        </authorList>
    </citation>
    <scope>NUCLEOTIDE SEQUENCE [LARGE SCALE GENOMIC DNA]</scope>
    <source>
        <strain evidence="2">HYR1</strain>
    </source>
</reference>
<feature type="compositionally biased region" description="Basic and acidic residues" evidence="1">
    <location>
        <begin position="95"/>
        <end position="108"/>
    </location>
</feature>
<evidence type="ECO:0000313" key="2">
    <source>
        <dbReference type="EMBL" id="RNA14763.1"/>
    </source>
</evidence>
<dbReference type="AlphaFoldDB" id="A0A3M7QU05"/>
<feature type="region of interest" description="Disordered" evidence="1">
    <location>
        <begin position="85"/>
        <end position="108"/>
    </location>
</feature>
<evidence type="ECO:0000256" key="1">
    <source>
        <dbReference type="SAM" id="MobiDB-lite"/>
    </source>
</evidence>
<sequence>MISQRYIKNDYKNKIAKEKEQLELKKLIEFHKSNAEESEAKQTEKENKERGYRRDVFGFEEISKLGTDANIKGFHITNSIKHYFTDEPTPNIKISDPRPKNKQHHPPDLKWEIYKRIIGSVGIRTSGHLTGQNFQKP</sequence>
<name>A0A3M7QU05_BRAPC</name>
<dbReference type="EMBL" id="REGN01005114">
    <property type="protein sequence ID" value="RNA14763.1"/>
    <property type="molecule type" value="Genomic_DNA"/>
</dbReference>
<comment type="caution">
    <text evidence="2">The sequence shown here is derived from an EMBL/GenBank/DDBJ whole genome shotgun (WGS) entry which is preliminary data.</text>
</comment>